<feature type="region of interest" description="Disordered" evidence="1">
    <location>
        <begin position="239"/>
        <end position="269"/>
    </location>
</feature>
<proteinExistence type="predicted"/>
<dbReference type="EMBL" id="VIBQ01000009">
    <property type="protein sequence ID" value="KAB8337103.1"/>
    <property type="molecule type" value="Genomic_DNA"/>
</dbReference>
<feature type="region of interest" description="Disordered" evidence="1">
    <location>
        <begin position="78"/>
        <end position="97"/>
    </location>
</feature>
<evidence type="ECO:0000313" key="2">
    <source>
        <dbReference type="EMBL" id="KAB8337103.1"/>
    </source>
</evidence>
<evidence type="ECO:0000256" key="1">
    <source>
        <dbReference type="SAM" id="MobiDB-lite"/>
    </source>
</evidence>
<feature type="compositionally biased region" description="Low complexity" evidence="1">
    <location>
        <begin position="287"/>
        <end position="317"/>
    </location>
</feature>
<feature type="compositionally biased region" description="Basic residues" evidence="1">
    <location>
        <begin position="151"/>
        <end position="166"/>
    </location>
</feature>
<keyword evidence="3" id="KW-1185">Reference proteome</keyword>
<sequence>MGRDDRAAAFRRRPADLLCLPRPALANVLTLRNQQLDTTIVSYLLATRRCASMLARRDQENFVHAQQTAAAAKPLNQSVRGLAPKTPGNGRKGNKNDENAITLQSKKDGNAFVTPGPNRDRIALGAKTTNAKARALATPGPLTGGQGLQKTQRRSGSTKKPKLKVHHQPELAEAAPVAAELSDEEPDVEYCPPPIKELPDGPDEFEFGPDKTFPQFEGDNYFRGWHGIYMNPVGPDGMTRYERQAKEQEEAIDRHIEESAQRDVDESWERMNRDLDDLKLYEAQKKSAGSRSASVLSRASSSVTSRPLSSAASSRRALIPVRGPSSTEQKKAAAALSGKHVPRFAQPTAATQAKNTTPAPIMPASPASKATIGYARGRQVSSSIKEVKARDLSSRTHERRLEDSPLVQEQLLLEELLQSVDTRGGMDEDLWEGSGKDWFQEQLDADKDIQLEIPDYD</sequence>
<dbReference type="OrthoDB" id="5327145at2759"/>
<name>A0A5N6KPL6_9ROSI</name>
<feature type="region of interest" description="Disordered" evidence="1">
    <location>
        <begin position="182"/>
        <end position="213"/>
    </location>
</feature>
<comment type="caution">
    <text evidence="2">The sequence shown here is derived from an EMBL/GenBank/DDBJ whole genome shotgun (WGS) entry which is preliminary data.</text>
</comment>
<dbReference type="AlphaFoldDB" id="A0A5N6KPL6"/>
<evidence type="ECO:0000313" key="3">
    <source>
        <dbReference type="Proteomes" id="UP000327013"/>
    </source>
</evidence>
<feature type="compositionally biased region" description="Polar residues" evidence="1">
    <location>
        <begin position="348"/>
        <end position="358"/>
    </location>
</feature>
<feature type="region of interest" description="Disordered" evidence="1">
    <location>
        <begin position="284"/>
        <end position="368"/>
    </location>
</feature>
<dbReference type="Proteomes" id="UP000327013">
    <property type="component" value="Unassembled WGS sequence"/>
</dbReference>
<protein>
    <submittedName>
        <fullName evidence="2">Uncharacterized protein</fullName>
    </submittedName>
</protein>
<accession>A0A5N6KPL6</accession>
<gene>
    <name evidence="2" type="ORF">FH972_021407</name>
</gene>
<reference evidence="2 3" key="1">
    <citation type="submission" date="2019-06" db="EMBL/GenBank/DDBJ databases">
        <title>A chromosomal-level reference genome of Carpinus fangiana (Coryloideae, Betulaceae).</title>
        <authorList>
            <person name="Yang X."/>
            <person name="Wang Z."/>
            <person name="Zhang L."/>
            <person name="Hao G."/>
            <person name="Liu J."/>
            <person name="Yang Y."/>
        </authorList>
    </citation>
    <scope>NUCLEOTIDE SEQUENCE [LARGE SCALE GENOMIC DNA]</scope>
    <source>
        <strain evidence="2">Cfa_2016G</strain>
        <tissue evidence="2">Leaf</tissue>
    </source>
</reference>
<organism evidence="2 3">
    <name type="scientific">Carpinus fangiana</name>
    <dbReference type="NCBI Taxonomy" id="176857"/>
    <lineage>
        <taxon>Eukaryota</taxon>
        <taxon>Viridiplantae</taxon>
        <taxon>Streptophyta</taxon>
        <taxon>Embryophyta</taxon>
        <taxon>Tracheophyta</taxon>
        <taxon>Spermatophyta</taxon>
        <taxon>Magnoliopsida</taxon>
        <taxon>eudicotyledons</taxon>
        <taxon>Gunneridae</taxon>
        <taxon>Pentapetalae</taxon>
        <taxon>rosids</taxon>
        <taxon>fabids</taxon>
        <taxon>Fagales</taxon>
        <taxon>Betulaceae</taxon>
        <taxon>Carpinus</taxon>
    </lineage>
</organism>
<feature type="region of interest" description="Disordered" evidence="1">
    <location>
        <begin position="136"/>
        <end position="169"/>
    </location>
</feature>